<proteinExistence type="inferred from homology"/>
<accession>A0A9J2PZ83</accession>
<dbReference type="InterPro" id="IPR014352">
    <property type="entry name" value="FERM/acyl-CoA-bd_prot_sf"/>
</dbReference>
<dbReference type="AlphaFoldDB" id="A0A9J2PZ83"/>
<dbReference type="InterPro" id="IPR035984">
    <property type="entry name" value="Acyl-CoA-binding_sf"/>
</dbReference>
<organism evidence="4 5">
    <name type="scientific">Ascaris lumbricoides</name>
    <name type="common">Giant roundworm</name>
    <dbReference type="NCBI Taxonomy" id="6252"/>
    <lineage>
        <taxon>Eukaryota</taxon>
        <taxon>Metazoa</taxon>
        <taxon>Ecdysozoa</taxon>
        <taxon>Nematoda</taxon>
        <taxon>Chromadorea</taxon>
        <taxon>Rhabditida</taxon>
        <taxon>Spirurina</taxon>
        <taxon>Ascaridomorpha</taxon>
        <taxon>Ascaridoidea</taxon>
        <taxon>Ascarididae</taxon>
        <taxon>Ascaris</taxon>
    </lineage>
</organism>
<evidence type="ECO:0000259" key="3">
    <source>
        <dbReference type="PROSITE" id="PS51228"/>
    </source>
</evidence>
<dbReference type="PROSITE" id="PS51228">
    <property type="entry name" value="ACB_2"/>
    <property type="match status" value="2"/>
</dbReference>
<evidence type="ECO:0000313" key="4">
    <source>
        <dbReference type="Proteomes" id="UP000036681"/>
    </source>
</evidence>
<dbReference type="PRINTS" id="PR00689">
    <property type="entry name" value="ACOABINDINGP"/>
</dbReference>
<dbReference type="InterPro" id="IPR000582">
    <property type="entry name" value="Acyl-CoA-binding_protein"/>
</dbReference>
<dbReference type="Gene3D" id="1.20.80.10">
    <property type="match status" value="2"/>
</dbReference>
<dbReference type="PANTHER" id="PTHR23310:SF62">
    <property type="entry name" value="ACYL-COA BINDING PROTEIN 1, ISOFORM A"/>
    <property type="match status" value="1"/>
</dbReference>
<dbReference type="PANTHER" id="PTHR23310">
    <property type="entry name" value="ACYL-COA-BINDING PROTEIN, ACBP"/>
    <property type="match status" value="1"/>
</dbReference>
<dbReference type="PROSITE" id="PS00880">
    <property type="entry name" value="ACB_1"/>
    <property type="match status" value="2"/>
</dbReference>
<evidence type="ECO:0000256" key="2">
    <source>
        <dbReference type="ARBA" id="ARBA00023121"/>
    </source>
</evidence>
<feature type="domain" description="ACB" evidence="3">
    <location>
        <begin position="135"/>
        <end position="224"/>
    </location>
</feature>
<dbReference type="Pfam" id="PF00887">
    <property type="entry name" value="ACBP"/>
    <property type="match status" value="1"/>
</dbReference>
<evidence type="ECO:0000256" key="1">
    <source>
        <dbReference type="ARBA" id="ARBA00005567"/>
    </source>
</evidence>
<keyword evidence="4" id="KW-1185">Reference proteome</keyword>
<keyword evidence="2" id="KW-0446">Lipid-binding</keyword>
<dbReference type="SUPFAM" id="SSF47027">
    <property type="entry name" value="Acyl-CoA binding protein"/>
    <property type="match status" value="2"/>
</dbReference>
<dbReference type="GO" id="GO:0000062">
    <property type="term" value="F:fatty-acyl-CoA binding"/>
    <property type="evidence" value="ECO:0007669"/>
    <property type="project" value="InterPro"/>
</dbReference>
<sequence length="224" mass="24960">MLVYGANILGICACGTSAPRCKRLDICATTQMPHRREGFSAEVSVRISKWIIAGKPILQGFVPTVLQGISVKVMDFETAAIKVKTLKGSPSNDELLELYGLYKQATVGDNTSSKPWIDLKGRAKWDAWESRKVMDFETAAIKVKTLKGSPSNDELLELYGLYKQATVGDNTSSKPWIDLKGRAKWDAWESRKGERVIRLPCMTADEAKKLYVEVVNKLIEKYGI</sequence>
<feature type="domain" description="ACB" evidence="3">
    <location>
        <begin position="75"/>
        <end position="141"/>
    </location>
</feature>
<name>A0A9J2PZ83_ASCLU</name>
<protein>
    <submittedName>
        <fullName evidence="5">ACB domain-containing protein</fullName>
    </submittedName>
</protein>
<dbReference type="GO" id="GO:0006631">
    <property type="term" value="P:fatty acid metabolic process"/>
    <property type="evidence" value="ECO:0007669"/>
    <property type="project" value="TreeGrafter"/>
</dbReference>
<comment type="similarity">
    <text evidence="1">Belongs to the ACBP family.</text>
</comment>
<evidence type="ECO:0000313" key="5">
    <source>
        <dbReference type="WBParaSite" id="ALUE_0001530801-mRNA-1"/>
    </source>
</evidence>
<reference evidence="5" key="1">
    <citation type="submission" date="2023-03" db="UniProtKB">
        <authorList>
            <consortium name="WormBaseParasite"/>
        </authorList>
    </citation>
    <scope>IDENTIFICATION</scope>
</reference>
<dbReference type="Proteomes" id="UP000036681">
    <property type="component" value="Unplaced"/>
</dbReference>
<dbReference type="InterPro" id="IPR022408">
    <property type="entry name" value="Acyl-CoA-binding_prot_CS"/>
</dbReference>
<dbReference type="WBParaSite" id="ALUE_0001530801-mRNA-1">
    <property type="protein sequence ID" value="ALUE_0001530801-mRNA-1"/>
    <property type="gene ID" value="ALUE_0001530801"/>
</dbReference>